<evidence type="ECO:0000313" key="3">
    <source>
        <dbReference type="EMBL" id="KAF5199581.1"/>
    </source>
</evidence>
<keyword evidence="4" id="KW-1185">Reference proteome</keyword>
<evidence type="ECO:0000256" key="1">
    <source>
        <dbReference type="SAM" id="MobiDB-lite"/>
    </source>
</evidence>
<dbReference type="InterPro" id="IPR040256">
    <property type="entry name" value="At4g02000-like"/>
</dbReference>
<proteinExistence type="predicted"/>
<gene>
    <name evidence="3" type="ORF">FRX31_010832</name>
</gene>
<dbReference type="PANTHER" id="PTHR31286">
    <property type="entry name" value="GLYCINE-RICH CELL WALL STRUCTURAL PROTEIN 1.8-LIKE"/>
    <property type="match status" value="1"/>
</dbReference>
<evidence type="ECO:0000313" key="4">
    <source>
        <dbReference type="Proteomes" id="UP000554482"/>
    </source>
</evidence>
<organism evidence="3 4">
    <name type="scientific">Thalictrum thalictroides</name>
    <name type="common">Rue-anemone</name>
    <name type="synonym">Anemone thalictroides</name>
    <dbReference type="NCBI Taxonomy" id="46969"/>
    <lineage>
        <taxon>Eukaryota</taxon>
        <taxon>Viridiplantae</taxon>
        <taxon>Streptophyta</taxon>
        <taxon>Embryophyta</taxon>
        <taxon>Tracheophyta</taxon>
        <taxon>Spermatophyta</taxon>
        <taxon>Magnoliopsida</taxon>
        <taxon>Ranunculales</taxon>
        <taxon>Ranunculaceae</taxon>
        <taxon>Thalictroideae</taxon>
        <taxon>Thalictrum</taxon>
    </lineage>
</organism>
<dbReference type="AlphaFoldDB" id="A0A7J6WQE3"/>
<evidence type="ECO:0000259" key="2">
    <source>
        <dbReference type="Pfam" id="PF14111"/>
    </source>
</evidence>
<dbReference type="InterPro" id="IPR025558">
    <property type="entry name" value="DUF4283"/>
</dbReference>
<dbReference type="EMBL" id="JABWDY010011736">
    <property type="protein sequence ID" value="KAF5199581.1"/>
    <property type="molecule type" value="Genomic_DNA"/>
</dbReference>
<accession>A0A7J6WQE3</accession>
<name>A0A7J6WQE3_THATH</name>
<reference evidence="3 4" key="1">
    <citation type="submission" date="2020-06" db="EMBL/GenBank/DDBJ databases">
        <title>Transcriptomic and genomic resources for Thalictrum thalictroides and T. hernandezii: Facilitating candidate gene discovery in an emerging model plant lineage.</title>
        <authorList>
            <person name="Arias T."/>
            <person name="Riano-Pachon D.M."/>
            <person name="Di Stilio V.S."/>
        </authorList>
    </citation>
    <scope>NUCLEOTIDE SEQUENCE [LARGE SCALE GENOMIC DNA]</scope>
    <source>
        <strain evidence="4">cv. WT478/WT964</strain>
        <tissue evidence="3">Leaves</tissue>
    </source>
</reference>
<dbReference type="Pfam" id="PF14111">
    <property type="entry name" value="DUF4283"/>
    <property type="match status" value="1"/>
</dbReference>
<dbReference type="PANTHER" id="PTHR31286:SF167">
    <property type="entry name" value="OS09G0268800 PROTEIN"/>
    <property type="match status" value="1"/>
</dbReference>
<comment type="caution">
    <text evidence="3">The sequence shown here is derived from an EMBL/GenBank/DDBJ whole genome shotgun (WGS) entry which is preliminary data.</text>
</comment>
<sequence length="503" mass="57043">MENIVHELTNAILASMNLPSQPMRIILPIEMLQTNGNQWNHTLIFTLMNGKHLNPNQVMRAAKIKWKVIDLCDIVRAGHNRFVCRFYNINDHERVEEQQPWIIMGCLVLMEEFSTDGIAANVRFETLPLWMSFRGLELEHLHTETVKMIGSVVGIVQIVLPVGVIPRTVEGYRARVRVFVHLPLVQGYTFNTLSKGDVWISYKYNNLPSLYCYICLRLGHNKSNCDTPPIDLNFNPIVSNDGNQNTDSRQVVTFPDDQQALILWPHQQNIDPSSSTINVQTGDHTRWEANMGERVEENSEILPVNLAENWNNLACNQANLGQAFGPQQNSALSDNEVQMGLRSTDHFSDSFGPNYDTMFGLNAHPTHAMLDPTEFSNGNRGGTLVINEPNEEATTTRRGRGRPPGSLNKIQKNKKYQKGKGKVIQENYGDYVLPTKKRKLINDDTEPSLVVTYDPEEPKIVQNQRNQLTNQPEETNCEDDNEEALDLMSQMISNPSLTNINSH</sequence>
<feature type="domain" description="DUF4283" evidence="2">
    <location>
        <begin position="37"/>
        <end position="115"/>
    </location>
</feature>
<feature type="region of interest" description="Disordered" evidence="1">
    <location>
        <begin position="391"/>
        <end position="419"/>
    </location>
</feature>
<dbReference type="Proteomes" id="UP000554482">
    <property type="component" value="Unassembled WGS sequence"/>
</dbReference>
<protein>
    <recommendedName>
        <fullName evidence="2">DUF4283 domain-containing protein</fullName>
    </recommendedName>
</protein>